<keyword evidence="1" id="KW-0460">Magnesium</keyword>
<dbReference type="HOGENOM" id="CLU_024566_5_0_11"/>
<dbReference type="Pfam" id="PF03747">
    <property type="entry name" value="ADP_ribosyl_GH"/>
    <property type="match status" value="1"/>
</dbReference>
<feature type="binding site" evidence="1">
    <location>
        <position position="58"/>
    </location>
    <ligand>
        <name>Mg(2+)</name>
        <dbReference type="ChEBI" id="CHEBI:18420"/>
        <label>1</label>
    </ligand>
</feature>
<sequence length="311" mass="32527">MSDAAETPDATAAFASLRGLALGDGFGERWFFRKKREAIDMIRHRTTPGDEPWHWTDDTAMALALLRVLTEHGAVEQQELAISFAAMYTSDPYRGFGHGMHQLLPKLGEDPGNWATYARTLFDGEGSLGNGAAMRAAPLGAWFRRDPEAAAAQAALAAEVTHAHPEGIAGGVAVAAAAALAAGSSDAAGDSPALDPHAFLTATAELTPAGIIHDGLLRAADLPPDTPAWQASDILGSGQRIRASDTAPFAIWSAAHHLDNLTDALWTTAEGLGDVDTTCAITGGIVAARTGLRGVPARWLELAEALPEWVG</sequence>
<dbReference type="InParanoid" id="C7QEB3"/>
<name>C7QEB3_CATAD</name>
<feature type="binding site" evidence="1">
    <location>
        <position position="277"/>
    </location>
    <ligand>
        <name>Mg(2+)</name>
        <dbReference type="ChEBI" id="CHEBI:18420"/>
        <label>1</label>
    </ligand>
</feature>
<dbReference type="KEGG" id="cai:Caci_1884"/>
<feature type="binding site" evidence="1">
    <location>
        <position position="56"/>
    </location>
    <ligand>
        <name>Mg(2+)</name>
        <dbReference type="ChEBI" id="CHEBI:18420"/>
        <label>1</label>
    </ligand>
</feature>
<keyword evidence="3" id="KW-1185">Reference proteome</keyword>
<feature type="binding site" evidence="1">
    <location>
        <position position="276"/>
    </location>
    <ligand>
        <name>Mg(2+)</name>
        <dbReference type="ChEBI" id="CHEBI:18420"/>
        <label>1</label>
    </ligand>
</feature>
<dbReference type="InterPro" id="IPR036705">
    <property type="entry name" value="Ribosyl_crysJ1_sf"/>
</dbReference>
<dbReference type="STRING" id="479433.Caci_1884"/>
<dbReference type="EMBL" id="CP001700">
    <property type="protein sequence ID" value="ACU70804.1"/>
    <property type="molecule type" value="Genomic_DNA"/>
</dbReference>
<evidence type="ECO:0000256" key="1">
    <source>
        <dbReference type="PIRSR" id="PIRSR605502-1"/>
    </source>
</evidence>
<comment type="cofactor">
    <cofactor evidence="1">
        <name>Mg(2+)</name>
        <dbReference type="ChEBI" id="CHEBI:18420"/>
    </cofactor>
    <text evidence="1">Binds 2 magnesium ions per subunit.</text>
</comment>
<dbReference type="eggNOG" id="COG1397">
    <property type="taxonomic scope" value="Bacteria"/>
</dbReference>
<dbReference type="AlphaFoldDB" id="C7QEB3"/>
<dbReference type="PANTHER" id="PTHR16222:SF12">
    <property type="entry name" value="ADP-RIBOSYLGLYCOHYDROLASE-RELATED"/>
    <property type="match status" value="1"/>
</dbReference>
<feature type="binding site" evidence="1">
    <location>
        <position position="274"/>
    </location>
    <ligand>
        <name>Mg(2+)</name>
        <dbReference type="ChEBI" id="CHEBI:18420"/>
        <label>1</label>
    </ligand>
</feature>
<dbReference type="InterPro" id="IPR005502">
    <property type="entry name" value="Ribosyl_crysJ1"/>
</dbReference>
<dbReference type="GO" id="GO:0046872">
    <property type="term" value="F:metal ion binding"/>
    <property type="evidence" value="ECO:0007669"/>
    <property type="project" value="UniProtKB-KW"/>
</dbReference>
<protein>
    <submittedName>
        <fullName evidence="2">ADP-ribosylation/Crystallin J1</fullName>
    </submittedName>
</protein>
<keyword evidence="1" id="KW-0479">Metal-binding</keyword>
<proteinExistence type="predicted"/>
<accession>C7QEB3</accession>
<organism evidence="2 3">
    <name type="scientific">Catenulispora acidiphila (strain DSM 44928 / JCM 14897 / NBRC 102108 / NRRL B-24433 / ID139908)</name>
    <dbReference type="NCBI Taxonomy" id="479433"/>
    <lineage>
        <taxon>Bacteria</taxon>
        <taxon>Bacillati</taxon>
        <taxon>Actinomycetota</taxon>
        <taxon>Actinomycetes</taxon>
        <taxon>Catenulisporales</taxon>
        <taxon>Catenulisporaceae</taxon>
        <taxon>Catenulispora</taxon>
    </lineage>
</organism>
<dbReference type="SUPFAM" id="SSF101478">
    <property type="entry name" value="ADP-ribosylglycohydrolase"/>
    <property type="match status" value="1"/>
</dbReference>
<gene>
    <name evidence="2" type="ordered locus">Caci_1884</name>
</gene>
<evidence type="ECO:0000313" key="3">
    <source>
        <dbReference type="Proteomes" id="UP000000851"/>
    </source>
</evidence>
<evidence type="ECO:0000313" key="2">
    <source>
        <dbReference type="EMBL" id="ACU70804.1"/>
    </source>
</evidence>
<dbReference type="PANTHER" id="PTHR16222">
    <property type="entry name" value="ADP-RIBOSYLGLYCOHYDROLASE"/>
    <property type="match status" value="1"/>
</dbReference>
<reference evidence="2 3" key="1">
    <citation type="journal article" date="2009" name="Stand. Genomic Sci.">
        <title>Complete genome sequence of Catenulispora acidiphila type strain (ID 139908).</title>
        <authorList>
            <person name="Copeland A."/>
            <person name="Lapidus A."/>
            <person name="Glavina Del Rio T."/>
            <person name="Nolan M."/>
            <person name="Lucas S."/>
            <person name="Chen F."/>
            <person name="Tice H."/>
            <person name="Cheng J.F."/>
            <person name="Bruce D."/>
            <person name="Goodwin L."/>
            <person name="Pitluck S."/>
            <person name="Mikhailova N."/>
            <person name="Pati A."/>
            <person name="Ivanova N."/>
            <person name="Mavromatis K."/>
            <person name="Chen A."/>
            <person name="Palaniappan K."/>
            <person name="Chain P."/>
            <person name="Land M."/>
            <person name="Hauser L."/>
            <person name="Chang Y.J."/>
            <person name="Jeffries C.D."/>
            <person name="Chertkov O."/>
            <person name="Brettin T."/>
            <person name="Detter J.C."/>
            <person name="Han C."/>
            <person name="Ali Z."/>
            <person name="Tindall B.J."/>
            <person name="Goker M."/>
            <person name="Bristow J."/>
            <person name="Eisen J.A."/>
            <person name="Markowitz V."/>
            <person name="Hugenholtz P."/>
            <person name="Kyrpides N.C."/>
            <person name="Klenk H.P."/>
        </authorList>
    </citation>
    <scope>NUCLEOTIDE SEQUENCE [LARGE SCALE GENOMIC DNA]</scope>
    <source>
        <strain evidence="3">DSM 44928 / JCM 14897 / NBRC 102108 / NRRL B-24433 / ID139908</strain>
    </source>
</reference>
<feature type="binding site" evidence="1">
    <location>
        <position position="57"/>
    </location>
    <ligand>
        <name>Mg(2+)</name>
        <dbReference type="ChEBI" id="CHEBI:18420"/>
        <label>1</label>
    </ligand>
</feature>
<dbReference type="InterPro" id="IPR050792">
    <property type="entry name" value="ADP-ribosylglycohydrolase"/>
</dbReference>
<dbReference type="RefSeq" id="WP_012786098.1">
    <property type="nucleotide sequence ID" value="NC_013131.1"/>
</dbReference>
<dbReference type="Proteomes" id="UP000000851">
    <property type="component" value="Chromosome"/>
</dbReference>
<dbReference type="Gene3D" id="1.10.4080.10">
    <property type="entry name" value="ADP-ribosylation/Crystallin J1"/>
    <property type="match status" value="1"/>
</dbReference>
<dbReference type="OrthoDB" id="9798107at2"/>